<dbReference type="OrthoDB" id="3551119at2759"/>
<dbReference type="AlphaFoldDB" id="A0A9X0AUZ4"/>
<sequence>MSEYTGRIATEEETEIAQTVGNVARTKHSALQEIVTAKEDNLPVECPAEMYTDLLSYAQAFERYGPFKQQMGVNWFHQIFYMTNPNSYKTKSPNPNPFVLHNNNLNSRPGDRHLCRAATAVRRYDITALKEEMQVVIELLEPQYMRIVCESKNFGEFIDLQSKRGGIWDKIVMLEKDTAEYKQAVADANDSRDSRKLIHNQMQHYNIMEREVAIRKLQKMVVDMPESLDDAAMRFKELYMIAENDM</sequence>
<evidence type="ECO:0000313" key="1">
    <source>
        <dbReference type="EMBL" id="KAJ8069431.1"/>
    </source>
</evidence>
<name>A0A9X0AUZ4_9HELO</name>
<dbReference type="EMBL" id="JAPEIS010000002">
    <property type="protein sequence ID" value="KAJ8069431.1"/>
    <property type="molecule type" value="Genomic_DNA"/>
</dbReference>
<comment type="caution">
    <text evidence="1">The sequence shown here is derived from an EMBL/GenBank/DDBJ whole genome shotgun (WGS) entry which is preliminary data.</text>
</comment>
<gene>
    <name evidence="1" type="ORF">OCU04_003085</name>
</gene>
<proteinExistence type="predicted"/>
<keyword evidence="2" id="KW-1185">Reference proteome</keyword>
<organism evidence="1 2">
    <name type="scientific">Sclerotinia nivalis</name>
    <dbReference type="NCBI Taxonomy" id="352851"/>
    <lineage>
        <taxon>Eukaryota</taxon>
        <taxon>Fungi</taxon>
        <taxon>Dikarya</taxon>
        <taxon>Ascomycota</taxon>
        <taxon>Pezizomycotina</taxon>
        <taxon>Leotiomycetes</taxon>
        <taxon>Helotiales</taxon>
        <taxon>Sclerotiniaceae</taxon>
        <taxon>Sclerotinia</taxon>
    </lineage>
</organism>
<dbReference type="Proteomes" id="UP001152300">
    <property type="component" value="Unassembled WGS sequence"/>
</dbReference>
<reference evidence="1" key="1">
    <citation type="submission" date="2022-11" db="EMBL/GenBank/DDBJ databases">
        <title>Genome Resource of Sclerotinia nivalis Strain SnTB1, a Plant Pathogen Isolated from American Ginseng.</title>
        <authorList>
            <person name="Fan S."/>
        </authorList>
    </citation>
    <scope>NUCLEOTIDE SEQUENCE</scope>
    <source>
        <strain evidence="1">SnTB1</strain>
    </source>
</reference>
<protein>
    <submittedName>
        <fullName evidence="1">Uncharacterized protein</fullName>
    </submittedName>
</protein>
<evidence type="ECO:0000313" key="2">
    <source>
        <dbReference type="Proteomes" id="UP001152300"/>
    </source>
</evidence>
<accession>A0A9X0AUZ4</accession>